<gene>
    <name evidence="2" type="ORF">Mic7113_5796</name>
</gene>
<dbReference type="EMBL" id="CP003630">
    <property type="protein sequence ID" value="AFZ21416.1"/>
    <property type="molecule type" value="Genomic_DNA"/>
</dbReference>
<name>K9WNM9_9CYAN</name>
<feature type="compositionally biased region" description="Polar residues" evidence="1">
    <location>
        <begin position="32"/>
        <end position="49"/>
    </location>
</feature>
<accession>K9WNM9</accession>
<reference evidence="2 3" key="1">
    <citation type="submission" date="2012-06" db="EMBL/GenBank/DDBJ databases">
        <title>Finished chromosome of genome of Microcoleus sp. PCC 7113.</title>
        <authorList>
            <consortium name="US DOE Joint Genome Institute"/>
            <person name="Gugger M."/>
            <person name="Coursin T."/>
            <person name="Rippka R."/>
            <person name="Tandeau De Marsac N."/>
            <person name="Huntemann M."/>
            <person name="Wei C.-L."/>
            <person name="Han J."/>
            <person name="Detter J.C."/>
            <person name="Han C."/>
            <person name="Tapia R."/>
            <person name="Chen A."/>
            <person name="Kyrpides N."/>
            <person name="Mavromatis K."/>
            <person name="Markowitz V."/>
            <person name="Szeto E."/>
            <person name="Ivanova N."/>
            <person name="Pagani I."/>
            <person name="Pati A."/>
            <person name="Goodwin L."/>
            <person name="Nordberg H.P."/>
            <person name="Cantor M.N."/>
            <person name="Hua S.X."/>
            <person name="Woyke T."/>
            <person name="Kerfeld C.A."/>
        </authorList>
    </citation>
    <scope>NUCLEOTIDE SEQUENCE [LARGE SCALE GENOMIC DNA]</scope>
    <source>
        <strain evidence="2 3">PCC 7113</strain>
    </source>
</reference>
<protein>
    <submittedName>
        <fullName evidence="2">Uncharacterized protein</fullName>
    </submittedName>
</protein>
<organism evidence="2 3">
    <name type="scientific">Allocoleopsis franciscana PCC 7113</name>
    <dbReference type="NCBI Taxonomy" id="1173027"/>
    <lineage>
        <taxon>Bacteria</taxon>
        <taxon>Bacillati</taxon>
        <taxon>Cyanobacteriota</taxon>
        <taxon>Cyanophyceae</taxon>
        <taxon>Coleofasciculales</taxon>
        <taxon>Coleofasciculaceae</taxon>
        <taxon>Allocoleopsis</taxon>
        <taxon>Allocoleopsis franciscana</taxon>
    </lineage>
</organism>
<evidence type="ECO:0000256" key="1">
    <source>
        <dbReference type="SAM" id="MobiDB-lite"/>
    </source>
</evidence>
<dbReference type="HOGENOM" id="CLU_2369709_0_0_3"/>
<keyword evidence="3" id="KW-1185">Reference proteome</keyword>
<dbReference type="Proteomes" id="UP000010471">
    <property type="component" value="Chromosome"/>
</dbReference>
<dbReference type="KEGG" id="mic:Mic7113_5796"/>
<evidence type="ECO:0000313" key="2">
    <source>
        <dbReference type="EMBL" id="AFZ21416.1"/>
    </source>
</evidence>
<dbReference type="RefSeq" id="WP_015185545.1">
    <property type="nucleotide sequence ID" value="NC_019738.1"/>
</dbReference>
<sequence length="95" mass="11095">MGLTDRSRLGGIKSRQQRLQRKLEKIEPKPQSAFTSASENTTISDDSSAQKNAWEKYMFAKAIYEETRDMEHWLYMQKCISEYEKTLKSKVNVKA</sequence>
<feature type="region of interest" description="Disordered" evidence="1">
    <location>
        <begin position="1"/>
        <end position="49"/>
    </location>
</feature>
<dbReference type="AlphaFoldDB" id="K9WNM9"/>
<proteinExistence type="predicted"/>
<evidence type="ECO:0000313" key="3">
    <source>
        <dbReference type="Proteomes" id="UP000010471"/>
    </source>
</evidence>